<feature type="region of interest" description="Disordered" evidence="1">
    <location>
        <begin position="1600"/>
        <end position="1633"/>
    </location>
</feature>
<reference evidence="3 4" key="2">
    <citation type="submission" date="2018-12" db="EMBL/GenBank/DDBJ databases">
        <title>Rhizobacter gummiphilus sp. nov., a rubber-degrading bacterium isolated from the soil of a botanical garden in Japan.</title>
        <authorList>
            <person name="Shunsuke S.S."/>
        </authorList>
    </citation>
    <scope>NUCLEOTIDE SEQUENCE [LARGE SCALE GENOMIC DNA]</scope>
    <source>
        <strain evidence="3 4">S-16</strain>
    </source>
</reference>
<dbReference type="RefSeq" id="WP_124543679.1">
    <property type="nucleotide sequence ID" value="NZ_QUSW01000011.1"/>
</dbReference>
<accession>A0A3N7IQZ9</accession>
<organism evidence="3 4">
    <name type="scientific">Piscinibacter terrae</name>
    <dbReference type="NCBI Taxonomy" id="2496871"/>
    <lineage>
        <taxon>Bacteria</taxon>
        <taxon>Pseudomonadati</taxon>
        <taxon>Pseudomonadota</taxon>
        <taxon>Betaproteobacteria</taxon>
        <taxon>Burkholderiales</taxon>
        <taxon>Sphaerotilaceae</taxon>
        <taxon>Piscinibacter</taxon>
    </lineage>
</organism>
<keyword evidence="2" id="KW-1133">Transmembrane helix</keyword>
<dbReference type="Proteomes" id="UP000267464">
    <property type="component" value="Unassembled WGS sequence"/>
</dbReference>
<comment type="caution">
    <text evidence="3">The sequence shown here is derived from an EMBL/GenBank/DDBJ whole genome shotgun (WGS) entry which is preliminary data.</text>
</comment>
<dbReference type="EMBL" id="QUSW01000011">
    <property type="protein sequence ID" value="RQP21312.1"/>
    <property type="molecule type" value="Genomic_DNA"/>
</dbReference>
<evidence type="ECO:0000256" key="2">
    <source>
        <dbReference type="SAM" id="Phobius"/>
    </source>
</evidence>
<evidence type="ECO:0000313" key="3">
    <source>
        <dbReference type="EMBL" id="RQP21312.1"/>
    </source>
</evidence>
<feature type="compositionally biased region" description="Basic and acidic residues" evidence="1">
    <location>
        <begin position="958"/>
        <end position="967"/>
    </location>
</feature>
<gene>
    <name evidence="3" type="ORF">DZC73_27820</name>
</gene>
<feature type="transmembrane region" description="Helical" evidence="2">
    <location>
        <begin position="1497"/>
        <end position="1522"/>
    </location>
</feature>
<keyword evidence="2" id="KW-0812">Transmembrane</keyword>
<evidence type="ECO:0000313" key="4">
    <source>
        <dbReference type="Proteomes" id="UP000267464"/>
    </source>
</evidence>
<dbReference type="OrthoDB" id="7311087at2"/>
<protein>
    <submittedName>
        <fullName evidence="3">Uncharacterized protein</fullName>
    </submittedName>
</protein>
<reference evidence="3 4" key="1">
    <citation type="submission" date="2018-08" db="EMBL/GenBank/DDBJ databases">
        <authorList>
            <person name="Khan S.A."/>
            <person name="Jeon C.O."/>
            <person name="Chun B.H."/>
            <person name="Jeong S.E."/>
        </authorList>
    </citation>
    <scope>NUCLEOTIDE SEQUENCE [LARGE SCALE GENOMIC DNA]</scope>
    <source>
        <strain evidence="3 4">S-16</strain>
    </source>
</reference>
<keyword evidence="4" id="KW-1185">Reference proteome</keyword>
<sequence length="1633" mass="173242">MTQTDPVTGQAVVTPDGTNLNLIANPATWFGTLWASIVHSGADGARQQLKDKLGKAVDPQWIDKLTDQQALDLLDTLNKNPESVPVLIQAGMKADDVIALSPRVSAAEAKDPAFVKALKERLDWSGSPVEAIEWARTAMVAPDALYDPAFAADVANTANGSTPEARFAVAREHLLERELGVDEKYVKGLPPDQVVRLLGGDKDALKSVFTALQKDFGGNDNALLSELSALTPDQLRIMGTRDPAGVVLLHKAGQNLASIAAMDTPKFEDLVHHAHAQALFDQLKAANPSAEPFITLAQLQELDDATIQKLLKASPASLNKGFAFLASMVQQGFSGSIKDQLTALSKLSDKDLDALIPDAFATLGGAPLPDGVSVPALMNRGLSLQDAVALLSAVKAGHLDPAKLKDDAFFTDLKKVDRAVVQTLVDAGVTRGDALVYAGSITADEAANPNFMAVLKAQLAKKTPADEAIQWARTAALAGPDVLADTTFAADVADKANGDTLAARFDAARAHLLARNLGLDAKYTTGLSSAQVNKLLSADKGSAGALFTHLQKDFAGSESALLAEMSELAPDQMAALVNVDPAQVMALHNASFKLADIANVKPEDMAALLAAVGTLTPEQRNVVAGLVGKGVQAMDAVTLARGGATQANVDDADYIAKAKLGHAADIEKLLLAAGMKPDEAARAAGGVTLAEIEDPKFQAELQRRLAGGTSGEEAIQWARTAMVATPEELASPAFVADVANPANGATVEQRFDAARRHLLAQRLGVVLGPDEHEVGDRNPQQITNLLAFDPATLKSVWDKLHGGIDVMANPGDKPLLNDLAKLSPEQLDALNSMDPAKVIAIHKKLGVDINEIATLAPTDFNSLSTLATSATAPVIDNDIATVQSKDVTDIKHYNVAGGLYTYTVNGQVHVVRNATNPSLYGNIAAKAAADAKDKVNQVRAAHGLPPLSDVSPLTQDGTRWKDPNDHSKGKYSIEDQAFIDMIDEYRQGVKDNKYSKDSPQAKLVRYFDYKVALSQGYQLIPYTEEPSLFGTVRTYPNGKPEAEPISPATMHAIFSEGKVNKEFQALLGDKDVSADLQKRTKDLLATLPPGVRDAMANKLHDSLTSEEYTAAIQELRDAGLNDQAEQMLQRDLASLTMLDPALAQDAGQQVLINANEADFQNLMDHPERIDPNAIKLATKDSIEVLIQSLRSGSGITRHLSQSQLNFISYLEKFEQSGANVNDLSLVIKKLMVGGKDLSAMTDADLEKAMDGVVSGDQRGKITEFFHETQKMGVWGTIAGGAALASFGYKVGKNGAFGPNSTPLERWGAARDLISFLSVSGHMSKSFASFVDWMRKLDSKDAGSTWKFLGLDRTLPEVWGKSSFLPGGKTWPGGGGLPSELLDTAFDGLRTLTDVPLGAALTADDMVAVGNLMSHFDTSVVKPLGSVAQRIGVSVLKVFGTVTDFASIADIVLGGMGIDKGIKDHDGIAIAGGTLQVTSGLLGTGAAIIGTLELFGSVGVFAGLAGPLFLGAAVVGLLAFGFVEIANSIKQANEWHALTDEQGAFFAQAHDDGVAVDDWGDRLEFLRYAYSHYGHEDTDPSLNYFDAQADEWAYFQATPGSGGSSNNRLNRGLHHSNDKTKQPPVSDDSPPLAG</sequence>
<feature type="region of interest" description="Disordered" evidence="1">
    <location>
        <begin position="943"/>
        <end position="967"/>
    </location>
</feature>
<keyword evidence="2" id="KW-0472">Membrane</keyword>
<evidence type="ECO:0000256" key="1">
    <source>
        <dbReference type="SAM" id="MobiDB-lite"/>
    </source>
</evidence>
<proteinExistence type="predicted"/>
<name>A0A3N7IQZ9_9BURK</name>